<dbReference type="GO" id="GO:0006508">
    <property type="term" value="P:proteolysis"/>
    <property type="evidence" value="ECO:0007669"/>
    <property type="project" value="UniProtKB-KW"/>
</dbReference>
<sequence>MSSSWEEMTKKYEAVPRNDDLSVMEVPSLPNLKRKPSWHEAGDRDHDQGQISTDDTQGKSCSTTYGFISYFGEAVQKIKAKDARARITNEQKVLHEKCDIESLDRMRDLFKHNLAFCEKIFVPINHGASHWYVVVLDIPGSSVLIGDPLPSDMRKSTLLRALDELSMVDIRPASGFGGLYFESFRVMQGTTGLSRQPNGYDCGLHVIRFMECHGNVRELDFKHDSDEARKNLAIQLVTAEGNMLKVNVMQSASQFSFAE</sequence>
<evidence type="ECO:0000256" key="4">
    <source>
        <dbReference type="ARBA" id="ARBA00022807"/>
    </source>
</evidence>
<comment type="caution">
    <text evidence="7">The sequence shown here is derived from an EMBL/GenBank/DDBJ whole genome shotgun (WGS) entry which is preliminary data.</text>
</comment>
<dbReference type="PANTHER" id="PTHR12606">
    <property type="entry name" value="SENTRIN/SUMO-SPECIFIC PROTEASE"/>
    <property type="match status" value="1"/>
</dbReference>
<evidence type="ECO:0000313" key="8">
    <source>
        <dbReference type="Proteomes" id="UP001428341"/>
    </source>
</evidence>
<feature type="region of interest" description="Disordered" evidence="5">
    <location>
        <begin position="16"/>
        <end position="59"/>
    </location>
</feature>
<dbReference type="Pfam" id="PF02902">
    <property type="entry name" value="Peptidase_C48"/>
    <property type="match status" value="1"/>
</dbReference>
<keyword evidence="8" id="KW-1185">Reference proteome</keyword>
<comment type="similarity">
    <text evidence="1">Belongs to the peptidase C48 family.</text>
</comment>
<dbReference type="AlphaFoldDB" id="A0AAP0MME7"/>
<organism evidence="7 8">
    <name type="scientific">Citrus x changshan-huyou</name>
    <dbReference type="NCBI Taxonomy" id="2935761"/>
    <lineage>
        <taxon>Eukaryota</taxon>
        <taxon>Viridiplantae</taxon>
        <taxon>Streptophyta</taxon>
        <taxon>Embryophyta</taxon>
        <taxon>Tracheophyta</taxon>
        <taxon>Spermatophyta</taxon>
        <taxon>Magnoliopsida</taxon>
        <taxon>eudicotyledons</taxon>
        <taxon>Gunneridae</taxon>
        <taxon>Pentapetalae</taxon>
        <taxon>rosids</taxon>
        <taxon>malvids</taxon>
        <taxon>Sapindales</taxon>
        <taxon>Rutaceae</taxon>
        <taxon>Aurantioideae</taxon>
        <taxon>Citrus</taxon>
    </lineage>
</organism>
<dbReference type="InterPro" id="IPR003653">
    <property type="entry name" value="Peptidase_C48_C"/>
</dbReference>
<feature type="domain" description="Ubiquitin-like protease family profile" evidence="6">
    <location>
        <begin position="1"/>
        <end position="213"/>
    </location>
</feature>
<evidence type="ECO:0000256" key="1">
    <source>
        <dbReference type="ARBA" id="ARBA00005234"/>
    </source>
</evidence>
<dbReference type="GO" id="GO:0016926">
    <property type="term" value="P:protein desumoylation"/>
    <property type="evidence" value="ECO:0007669"/>
    <property type="project" value="TreeGrafter"/>
</dbReference>
<evidence type="ECO:0000259" key="6">
    <source>
        <dbReference type="PROSITE" id="PS50600"/>
    </source>
</evidence>
<dbReference type="SUPFAM" id="SSF54001">
    <property type="entry name" value="Cysteine proteinases"/>
    <property type="match status" value="1"/>
</dbReference>
<evidence type="ECO:0000256" key="5">
    <source>
        <dbReference type="SAM" id="MobiDB-lite"/>
    </source>
</evidence>
<dbReference type="Gene3D" id="3.40.395.10">
    <property type="entry name" value="Adenoviral Proteinase, Chain A"/>
    <property type="match status" value="1"/>
</dbReference>
<dbReference type="Proteomes" id="UP001428341">
    <property type="component" value="Unassembled WGS sequence"/>
</dbReference>
<keyword evidence="4" id="KW-0788">Thiol protease</keyword>
<dbReference type="PROSITE" id="PS50600">
    <property type="entry name" value="ULP_PROTEASE"/>
    <property type="match status" value="1"/>
</dbReference>
<name>A0AAP0MME7_9ROSI</name>
<keyword evidence="2" id="KW-0645">Protease</keyword>
<evidence type="ECO:0000256" key="2">
    <source>
        <dbReference type="ARBA" id="ARBA00022670"/>
    </source>
</evidence>
<dbReference type="InterPro" id="IPR038765">
    <property type="entry name" value="Papain-like_cys_pep_sf"/>
</dbReference>
<feature type="compositionally biased region" description="Basic and acidic residues" evidence="5">
    <location>
        <begin position="37"/>
        <end position="48"/>
    </location>
</feature>
<dbReference type="PANTHER" id="PTHR12606:SF157">
    <property type="entry name" value="OS06G0122600 PROTEIN"/>
    <property type="match status" value="1"/>
</dbReference>
<gene>
    <name evidence="7" type="ORF">WN944_006992</name>
</gene>
<evidence type="ECO:0000256" key="3">
    <source>
        <dbReference type="ARBA" id="ARBA00022801"/>
    </source>
</evidence>
<feature type="compositionally biased region" description="Polar residues" evidence="5">
    <location>
        <begin position="49"/>
        <end position="59"/>
    </location>
</feature>
<keyword evidence="3" id="KW-0378">Hydrolase</keyword>
<accession>A0AAP0MME7</accession>
<proteinExistence type="inferred from homology"/>
<dbReference type="EMBL" id="JBCGBO010000003">
    <property type="protein sequence ID" value="KAK9214989.1"/>
    <property type="molecule type" value="Genomic_DNA"/>
</dbReference>
<evidence type="ECO:0000313" key="7">
    <source>
        <dbReference type="EMBL" id="KAK9214989.1"/>
    </source>
</evidence>
<reference evidence="7 8" key="1">
    <citation type="submission" date="2024-05" db="EMBL/GenBank/DDBJ databases">
        <title>Haplotype-resolved chromosome-level genome assembly of Huyou (Citrus changshanensis).</title>
        <authorList>
            <person name="Miao C."/>
            <person name="Chen W."/>
            <person name="Wu Y."/>
            <person name="Wang L."/>
            <person name="Zhao S."/>
            <person name="Grierson D."/>
            <person name="Xu C."/>
            <person name="Chen K."/>
        </authorList>
    </citation>
    <scope>NUCLEOTIDE SEQUENCE [LARGE SCALE GENOMIC DNA]</scope>
    <source>
        <strain evidence="7">01-14</strain>
        <tissue evidence="7">Leaf</tissue>
    </source>
</reference>
<dbReference type="GO" id="GO:0005634">
    <property type="term" value="C:nucleus"/>
    <property type="evidence" value="ECO:0007669"/>
    <property type="project" value="TreeGrafter"/>
</dbReference>
<dbReference type="GO" id="GO:0016929">
    <property type="term" value="F:deSUMOylase activity"/>
    <property type="evidence" value="ECO:0007669"/>
    <property type="project" value="TreeGrafter"/>
</dbReference>
<protein>
    <recommendedName>
        <fullName evidence="6">Ubiquitin-like protease family profile domain-containing protein</fullName>
    </recommendedName>
</protein>